<organism evidence="2 3">
    <name type="scientific">Eubacterium coprostanoligenes</name>
    <dbReference type="NCBI Taxonomy" id="290054"/>
    <lineage>
        <taxon>Bacteria</taxon>
        <taxon>Bacillati</taxon>
        <taxon>Bacillota</taxon>
        <taxon>Clostridia</taxon>
        <taxon>Eubacteriales</taxon>
        <taxon>Eubacteriaceae</taxon>
        <taxon>Eubacterium</taxon>
    </lineage>
</organism>
<dbReference type="GO" id="GO:0004343">
    <property type="term" value="F:glucosamine 6-phosphate N-acetyltransferase activity"/>
    <property type="evidence" value="ECO:0007669"/>
    <property type="project" value="TreeGrafter"/>
</dbReference>
<dbReference type="OrthoDB" id="9796171at2"/>
<reference evidence="3" key="1">
    <citation type="submission" date="2017-02" db="EMBL/GenBank/DDBJ databases">
        <authorList>
            <person name="Varghese N."/>
            <person name="Submissions S."/>
        </authorList>
    </citation>
    <scope>NUCLEOTIDE SEQUENCE [LARGE SCALE GENOMIC DNA]</scope>
    <source>
        <strain evidence="3">ATCC 51222</strain>
    </source>
</reference>
<dbReference type="Gene3D" id="3.40.630.30">
    <property type="match status" value="1"/>
</dbReference>
<evidence type="ECO:0000313" key="3">
    <source>
        <dbReference type="Proteomes" id="UP000190657"/>
    </source>
</evidence>
<protein>
    <submittedName>
        <fullName evidence="2">Predicted N-acyltransferase, GNAT family</fullName>
    </submittedName>
</protein>
<dbReference type="CDD" id="cd04301">
    <property type="entry name" value="NAT_SF"/>
    <property type="match status" value="1"/>
</dbReference>
<dbReference type="RefSeq" id="WP_078768971.1">
    <property type="nucleotide sequence ID" value="NZ_FUWW01000020.1"/>
</dbReference>
<feature type="domain" description="N-acetyltransferase" evidence="1">
    <location>
        <begin position="4"/>
        <end position="142"/>
    </location>
</feature>
<dbReference type="PROSITE" id="PS51186">
    <property type="entry name" value="GNAT"/>
    <property type="match status" value="1"/>
</dbReference>
<keyword evidence="2" id="KW-0808">Transferase</keyword>
<dbReference type="SUPFAM" id="SSF55729">
    <property type="entry name" value="Acyl-CoA N-acyltransferases (Nat)"/>
    <property type="match status" value="1"/>
</dbReference>
<dbReference type="PANTHER" id="PTHR13355">
    <property type="entry name" value="GLUCOSAMINE 6-PHOSPHATE N-ACETYLTRANSFERASE"/>
    <property type="match status" value="1"/>
</dbReference>
<gene>
    <name evidence="2" type="ORF">SAMN02745114_01527</name>
</gene>
<proteinExistence type="predicted"/>
<name>A0A1T4N9W7_9FIRM</name>
<dbReference type="Proteomes" id="UP000190657">
    <property type="component" value="Unassembled WGS sequence"/>
</dbReference>
<dbReference type="STRING" id="290054.SAMN02745114_01527"/>
<dbReference type="InterPro" id="IPR039143">
    <property type="entry name" value="GNPNAT1-like"/>
</dbReference>
<dbReference type="PANTHER" id="PTHR13355:SF11">
    <property type="entry name" value="GLUCOSAMINE 6-PHOSPHATE N-ACETYLTRANSFERASE"/>
    <property type="match status" value="1"/>
</dbReference>
<evidence type="ECO:0000259" key="1">
    <source>
        <dbReference type="PROSITE" id="PS51186"/>
    </source>
</evidence>
<dbReference type="AlphaFoldDB" id="A0A1T4N9W7"/>
<dbReference type="Pfam" id="PF13673">
    <property type="entry name" value="Acetyltransf_10"/>
    <property type="match status" value="1"/>
</dbReference>
<dbReference type="InterPro" id="IPR000182">
    <property type="entry name" value="GNAT_dom"/>
</dbReference>
<keyword evidence="2" id="KW-0012">Acyltransferase</keyword>
<accession>A0A1T4N9W7</accession>
<dbReference type="InterPro" id="IPR016181">
    <property type="entry name" value="Acyl_CoA_acyltransferase"/>
</dbReference>
<keyword evidence="3" id="KW-1185">Reference proteome</keyword>
<evidence type="ECO:0000313" key="2">
    <source>
        <dbReference type="EMBL" id="SJZ75916.1"/>
    </source>
</evidence>
<dbReference type="EMBL" id="FUWW01000020">
    <property type="protein sequence ID" value="SJZ75916.1"/>
    <property type="molecule type" value="Genomic_DNA"/>
</dbReference>
<sequence>MFEFKITDTATDDSKFIRFTVFCDEQGVQKSHEIDELDDNKEAKHIVMYDNGKPIATSRFYKEHGDTWHAGRIAVLKEYRGTGCGRKVLEKAEEEMKKLGAKESFISAQTQAQGFYEALGYKAYGDVYPEEDIPHIAMKKEL</sequence>